<dbReference type="InterPro" id="IPR001453">
    <property type="entry name" value="MoaB/Mog_dom"/>
</dbReference>
<reference evidence="8 9" key="1">
    <citation type="submission" date="2013-04" db="EMBL/GenBank/DDBJ databases">
        <title>The Genome Sequence of Treponema medium ATCC 700293.</title>
        <authorList>
            <consortium name="The Broad Institute Genomics Platform"/>
            <person name="Earl A."/>
            <person name="Ward D."/>
            <person name="Feldgarden M."/>
            <person name="Gevers D."/>
            <person name="Leonetti C."/>
            <person name="Blanton J.M."/>
            <person name="Dewhirst F.E."/>
            <person name="Izard J."/>
            <person name="Walker B."/>
            <person name="Young S."/>
            <person name="Zeng Q."/>
            <person name="Gargeya S."/>
            <person name="Fitzgerald M."/>
            <person name="Haas B."/>
            <person name="Abouelleil A."/>
            <person name="Allen A.W."/>
            <person name="Alvarado L."/>
            <person name="Arachchi H.M."/>
            <person name="Berlin A.M."/>
            <person name="Chapman S.B."/>
            <person name="Gainer-Dewar J."/>
            <person name="Goldberg J."/>
            <person name="Griggs A."/>
            <person name="Gujja S."/>
            <person name="Hansen M."/>
            <person name="Howarth C."/>
            <person name="Imamovic A."/>
            <person name="Ireland A."/>
            <person name="Larimer J."/>
            <person name="McCowan C."/>
            <person name="Murphy C."/>
            <person name="Pearson M."/>
            <person name="Poon T.W."/>
            <person name="Priest M."/>
            <person name="Roberts A."/>
            <person name="Saif S."/>
            <person name="Shea T."/>
            <person name="Sisk P."/>
            <person name="Sykes S."/>
            <person name="Wortman J."/>
            <person name="Nusbaum C."/>
            <person name="Birren B."/>
        </authorList>
    </citation>
    <scope>NUCLEOTIDE SEQUENCE [LARGE SCALE GENOMIC DNA]</scope>
    <source>
        <strain evidence="8 9">ATCC 700293</strain>
    </source>
</reference>
<dbReference type="GO" id="GO:0061598">
    <property type="term" value="F:molybdopterin adenylyltransferase activity"/>
    <property type="evidence" value="ECO:0007669"/>
    <property type="project" value="UniProtKB-EC"/>
</dbReference>
<gene>
    <name evidence="8" type="ORF">HMPREF9195_00631</name>
</gene>
<evidence type="ECO:0000313" key="8">
    <source>
        <dbReference type="EMBL" id="EPF29917.1"/>
    </source>
</evidence>
<dbReference type="InterPro" id="IPR036425">
    <property type="entry name" value="MoaB/Mog-like_dom_sf"/>
</dbReference>
<dbReference type="Pfam" id="PF00994">
    <property type="entry name" value="MoCF_biosynth"/>
    <property type="match status" value="1"/>
</dbReference>
<dbReference type="Proteomes" id="UP000014634">
    <property type="component" value="Unassembled WGS sequence"/>
</dbReference>
<protein>
    <recommendedName>
        <fullName evidence="3">Molybdopterin adenylyltransferase</fullName>
        <ecNumber evidence="2">2.7.7.75</ecNumber>
    </recommendedName>
</protein>
<dbReference type="SMART" id="SM00852">
    <property type="entry name" value="MoCF_biosynth"/>
    <property type="match status" value="1"/>
</dbReference>
<dbReference type="CDD" id="cd00886">
    <property type="entry name" value="MogA_MoaB"/>
    <property type="match status" value="1"/>
</dbReference>
<dbReference type="EMBL" id="ATFE01000003">
    <property type="protein sequence ID" value="EPF29917.1"/>
    <property type="molecule type" value="Genomic_DNA"/>
</dbReference>
<evidence type="ECO:0000256" key="3">
    <source>
        <dbReference type="ARBA" id="ARBA00013491"/>
    </source>
</evidence>
<dbReference type="GO" id="GO:0006777">
    <property type="term" value="P:Mo-molybdopterin cofactor biosynthetic process"/>
    <property type="evidence" value="ECO:0007669"/>
    <property type="project" value="UniProtKB-KW"/>
</dbReference>
<dbReference type="InterPro" id="IPR051920">
    <property type="entry name" value="MPT_Adenylyltrnsfr/MoaC-Rel"/>
</dbReference>
<dbReference type="Gene3D" id="3.40.980.10">
    <property type="entry name" value="MoaB/Mog-like domain"/>
    <property type="match status" value="1"/>
</dbReference>
<evidence type="ECO:0000259" key="7">
    <source>
        <dbReference type="SMART" id="SM00852"/>
    </source>
</evidence>
<comment type="function">
    <text evidence="6">Catalyzes the adenylation of molybdopterin as part of the biosynthesis of the molybdenum-cofactor.</text>
</comment>
<dbReference type="RefSeq" id="WP_016522602.1">
    <property type="nucleotide sequence ID" value="NZ_KE332517.1"/>
</dbReference>
<keyword evidence="4" id="KW-0501">Molybdenum cofactor biosynthesis</keyword>
<dbReference type="PANTHER" id="PTHR43764:SF1">
    <property type="entry name" value="MOLYBDOPTERIN MOLYBDOTRANSFERASE"/>
    <property type="match status" value="1"/>
</dbReference>
<evidence type="ECO:0000256" key="6">
    <source>
        <dbReference type="ARBA" id="ARBA00058212"/>
    </source>
</evidence>
<proteinExistence type="predicted"/>
<comment type="pathway">
    <text evidence="1">Cofactor biosynthesis; molybdopterin biosynthesis.</text>
</comment>
<dbReference type="NCBIfam" id="TIGR00177">
    <property type="entry name" value="molyb_syn"/>
    <property type="match status" value="1"/>
</dbReference>
<evidence type="ECO:0000256" key="2">
    <source>
        <dbReference type="ARBA" id="ARBA00012509"/>
    </source>
</evidence>
<sequence length="208" mass="21545">MPVTDTSLIAGSTVAGDEAAAGNVRTDRGAPNDSTVRYRAAVICASDRCFQGLRKDESIPIIAEMLSGQGYEVAATAVLPDEYEALRTAMMSIADKNSADLIITTGGTGLAPRDVTPEATAAVIDRPVPGIPEAMRAASMKITPHGMLSRGIAGIRKRTLIINLPGSPKAAQENLACVLPALDHALLVLTGGTQDCAAAEANISKKHL</sequence>
<comment type="catalytic activity">
    <reaction evidence="5">
        <text>molybdopterin + ATP + H(+) = adenylyl-molybdopterin + diphosphate</text>
        <dbReference type="Rhea" id="RHEA:31331"/>
        <dbReference type="ChEBI" id="CHEBI:15378"/>
        <dbReference type="ChEBI" id="CHEBI:30616"/>
        <dbReference type="ChEBI" id="CHEBI:33019"/>
        <dbReference type="ChEBI" id="CHEBI:58698"/>
        <dbReference type="ChEBI" id="CHEBI:62727"/>
        <dbReference type="EC" id="2.7.7.75"/>
    </reaction>
</comment>
<accession>A0AA87TFW2</accession>
<organism evidence="8 9">
    <name type="scientific">Treponema medium ATCC 700293</name>
    <dbReference type="NCBI Taxonomy" id="1125700"/>
    <lineage>
        <taxon>Bacteria</taxon>
        <taxon>Pseudomonadati</taxon>
        <taxon>Spirochaetota</taxon>
        <taxon>Spirochaetia</taxon>
        <taxon>Spirochaetales</taxon>
        <taxon>Treponemataceae</taxon>
        <taxon>Treponema</taxon>
    </lineage>
</organism>
<dbReference type="InterPro" id="IPR008284">
    <property type="entry name" value="MoCF_biosynth_CS"/>
</dbReference>
<evidence type="ECO:0000256" key="1">
    <source>
        <dbReference type="ARBA" id="ARBA00005046"/>
    </source>
</evidence>
<name>A0AA87TFW2_TREMD</name>
<dbReference type="PANTHER" id="PTHR43764">
    <property type="entry name" value="MOLYBDENUM COFACTOR BIOSYNTHESIS"/>
    <property type="match status" value="1"/>
</dbReference>
<evidence type="ECO:0000256" key="4">
    <source>
        <dbReference type="ARBA" id="ARBA00023150"/>
    </source>
</evidence>
<dbReference type="EC" id="2.7.7.75" evidence="2"/>
<dbReference type="SUPFAM" id="SSF53218">
    <property type="entry name" value="Molybdenum cofactor biosynthesis proteins"/>
    <property type="match status" value="1"/>
</dbReference>
<dbReference type="PROSITE" id="PS01078">
    <property type="entry name" value="MOCF_BIOSYNTHESIS_1"/>
    <property type="match status" value="1"/>
</dbReference>
<evidence type="ECO:0000313" key="9">
    <source>
        <dbReference type="Proteomes" id="UP000014634"/>
    </source>
</evidence>
<evidence type="ECO:0000256" key="5">
    <source>
        <dbReference type="ARBA" id="ARBA00051131"/>
    </source>
</evidence>
<comment type="caution">
    <text evidence="8">The sequence shown here is derived from an EMBL/GenBank/DDBJ whole genome shotgun (WGS) entry which is preliminary data.</text>
</comment>
<feature type="domain" description="MoaB/Mog" evidence="7">
    <location>
        <begin position="41"/>
        <end position="185"/>
    </location>
</feature>
<dbReference type="AlphaFoldDB" id="A0AA87TFW2"/>